<comment type="caution">
    <text evidence="4">The sequence shown here is derived from an EMBL/GenBank/DDBJ whole genome shotgun (WGS) entry which is preliminary data.</text>
</comment>
<dbReference type="InterPro" id="IPR011055">
    <property type="entry name" value="Dup_hybrid_motif"/>
</dbReference>
<dbReference type="Pfam" id="PF01551">
    <property type="entry name" value="Peptidase_M23"/>
    <property type="match status" value="1"/>
</dbReference>
<name>A0A2W5A3C7_9BACT</name>
<feature type="domain" description="LysM" evidence="3">
    <location>
        <begin position="44"/>
        <end position="88"/>
    </location>
</feature>
<evidence type="ECO:0000313" key="5">
    <source>
        <dbReference type="Proteomes" id="UP000249557"/>
    </source>
</evidence>
<dbReference type="InterPro" id="IPR016047">
    <property type="entry name" value="M23ase_b-sheet_dom"/>
</dbReference>
<dbReference type="InterPro" id="IPR018392">
    <property type="entry name" value="LysM"/>
</dbReference>
<dbReference type="SUPFAM" id="SSF54106">
    <property type="entry name" value="LysM domain"/>
    <property type="match status" value="2"/>
</dbReference>
<dbReference type="Gene3D" id="3.10.350.10">
    <property type="entry name" value="LysM domain"/>
    <property type="match status" value="2"/>
</dbReference>
<evidence type="ECO:0000256" key="2">
    <source>
        <dbReference type="SAM" id="MobiDB-lite"/>
    </source>
</evidence>
<dbReference type="SUPFAM" id="SSF51261">
    <property type="entry name" value="Duplicated hybrid motif"/>
    <property type="match status" value="1"/>
</dbReference>
<proteinExistence type="inferred from homology"/>
<dbReference type="PROSITE" id="PS51257">
    <property type="entry name" value="PROKAR_LIPOPROTEIN"/>
    <property type="match status" value="1"/>
</dbReference>
<dbReference type="CDD" id="cd00118">
    <property type="entry name" value="LysM"/>
    <property type="match status" value="2"/>
</dbReference>
<dbReference type="CDD" id="cd12797">
    <property type="entry name" value="M23_peptidase"/>
    <property type="match status" value="1"/>
</dbReference>
<evidence type="ECO:0000313" key="4">
    <source>
        <dbReference type="EMBL" id="PZO89100.1"/>
    </source>
</evidence>
<dbReference type="PROSITE" id="PS51782">
    <property type="entry name" value="LYSM"/>
    <property type="match status" value="2"/>
</dbReference>
<dbReference type="Pfam" id="PF01476">
    <property type="entry name" value="LysM"/>
    <property type="match status" value="2"/>
</dbReference>
<feature type="domain" description="LysM" evidence="3">
    <location>
        <begin position="92"/>
        <end position="136"/>
    </location>
</feature>
<protein>
    <submittedName>
        <fullName evidence="4">Peptidoglycan-binding protein</fullName>
    </submittedName>
</protein>
<sequence>MSAKRNHSFLLAALLLSGCWTPTGRQAPVNVVNYGTHGGAGTTGMHTVRSGDTVYTVSQRYNLPLREIISLNSLSAPYRLSSGLRLKLPPPREYRVQPGDTLNGLSRTFNVSVSEMASLNNVPSPYVIKRGQVLRLPTPQPALEADLSQKASSSVNLPDRVAPSGYDETTAPAVKVASVEREVLSAPQDASKQEPEKVIPAAGLPAAGFPPQPAAKPASGVLQPPAAKVEKVSVPPSVAPKIPARAAAGRFMRPVEGKVISGYGPKADGLHNDGINIKAARGTAVRSAENGVVAYVGNEMTGYGNLVLVRHADGWMTAYAHMDKTLVTKGQTVKAGQSIGTVGSTGGVDSPQLHFEVRKGTKAVDPASYI</sequence>
<evidence type="ECO:0000259" key="3">
    <source>
        <dbReference type="PROSITE" id="PS51782"/>
    </source>
</evidence>
<dbReference type="AlphaFoldDB" id="A0A2W5A3C7"/>
<dbReference type="SMART" id="SM00257">
    <property type="entry name" value="LysM"/>
    <property type="match status" value="2"/>
</dbReference>
<dbReference type="PANTHER" id="PTHR21666:SF263">
    <property type="entry name" value="MUREIN HYDROLASE ACTIVATOR NLPD"/>
    <property type="match status" value="1"/>
</dbReference>
<gene>
    <name evidence="4" type="ORF">DI626_00095</name>
</gene>
<evidence type="ECO:0000256" key="1">
    <source>
        <dbReference type="ARBA" id="ARBA00038420"/>
    </source>
</evidence>
<dbReference type="PANTHER" id="PTHR21666">
    <property type="entry name" value="PEPTIDASE-RELATED"/>
    <property type="match status" value="1"/>
</dbReference>
<dbReference type="InterPro" id="IPR036779">
    <property type="entry name" value="LysM_dom_sf"/>
</dbReference>
<dbReference type="GO" id="GO:0004222">
    <property type="term" value="F:metalloendopeptidase activity"/>
    <property type="evidence" value="ECO:0007669"/>
    <property type="project" value="TreeGrafter"/>
</dbReference>
<dbReference type="Proteomes" id="UP000249557">
    <property type="component" value="Unassembled WGS sequence"/>
</dbReference>
<feature type="region of interest" description="Disordered" evidence="2">
    <location>
        <begin position="145"/>
        <end position="167"/>
    </location>
</feature>
<dbReference type="EMBL" id="QFNK01000001">
    <property type="protein sequence ID" value="PZO89100.1"/>
    <property type="molecule type" value="Genomic_DNA"/>
</dbReference>
<dbReference type="InterPro" id="IPR050570">
    <property type="entry name" value="Cell_wall_metabolism_enzyme"/>
</dbReference>
<dbReference type="Gene3D" id="2.70.70.10">
    <property type="entry name" value="Glucose Permease (Domain IIA)"/>
    <property type="match status" value="1"/>
</dbReference>
<accession>A0A2W5A3C7</accession>
<organism evidence="4 5">
    <name type="scientific">Micavibrio aeruginosavorus</name>
    <dbReference type="NCBI Taxonomy" id="349221"/>
    <lineage>
        <taxon>Bacteria</taxon>
        <taxon>Pseudomonadati</taxon>
        <taxon>Bdellovibrionota</taxon>
        <taxon>Bdellovibrionia</taxon>
        <taxon>Bdellovibrionales</taxon>
        <taxon>Pseudobdellovibrionaceae</taxon>
        <taxon>Micavibrio</taxon>
    </lineage>
</organism>
<comment type="similarity">
    <text evidence="1">Belongs to the E.coli NlpD/Haemophilus LppB family.</text>
</comment>
<reference evidence="4 5" key="1">
    <citation type="submission" date="2017-08" db="EMBL/GenBank/DDBJ databases">
        <title>Infants hospitalized years apart are colonized by the same room-sourced microbial strains.</title>
        <authorList>
            <person name="Brooks B."/>
            <person name="Olm M.R."/>
            <person name="Firek B.A."/>
            <person name="Baker R."/>
            <person name="Thomas B.C."/>
            <person name="Morowitz M.J."/>
            <person name="Banfield J.F."/>
        </authorList>
    </citation>
    <scope>NUCLEOTIDE SEQUENCE [LARGE SCALE GENOMIC DNA]</scope>
    <source>
        <strain evidence="4">S2_018_000_R2_104</strain>
    </source>
</reference>